<dbReference type="AlphaFoldDB" id="U6L8F4"/>
<feature type="region of interest" description="Disordered" evidence="1">
    <location>
        <begin position="1"/>
        <end position="34"/>
    </location>
</feature>
<dbReference type="VEuPathDB" id="ToxoDB:ETH2_0802900"/>
<dbReference type="GeneID" id="25257316"/>
<reference evidence="4" key="1">
    <citation type="submission" date="2013-10" db="EMBL/GenBank/DDBJ databases">
        <title>Genomic analysis of the causative agents of coccidiosis in chickens.</title>
        <authorList>
            <person name="Reid A.J."/>
            <person name="Blake D."/>
            <person name="Billington K."/>
            <person name="Browne H."/>
            <person name="Dunn M."/>
            <person name="Hung S."/>
            <person name="Kawahara F."/>
            <person name="Miranda-Saavedra D."/>
            <person name="Mourier T."/>
            <person name="Nagra H."/>
            <person name="Otto T.D."/>
            <person name="Rawlings N."/>
            <person name="Sanchez A."/>
            <person name="Sanders M."/>
            <person name="Subramaniam C."/>
            <person name="Tay Y."/>
            <person name="Dear P."/>
            <person name="Doerig C."/>
            <person name="Gruber A."/>
            <person name="Parkinson J."/>
            <person name="Shirley M."/>
            <person name="Wan K.L."/>
            <person name="Berriman M."/>
            <person name="Tomley F."/>
            <person name="Pain A."/>
        </authorList>
    </citation>
    <scope>NUCLEOTIDE SEQUENCE [LARGE SCALE GENOMIC DNA]</scope>
    <source>
        <strain evidence="4">Houghton</strain>
    </source>
</reference>
<dbReference type="PROSITE" id="PS50090">
    <property type="entry name" value="MYB_LIKE"/>
    <property type="match status" value="1"/>
</dbReference>
<evidence type="ECO:0000313" key="5">
    <source>
        <dbReference type="Proteomes" id="UP000030747"/>
    </source>
</evidence>
<dbReference type="InterPro" id="IPR001005">
    <property type="entry name" value="SANT/Myb"/>
</dbReference>
<name>U6L8F4_EIMTE</name>
<accession>U6L8F4</accession>
<dbReference type="VEuPathDB" id="ToxoDB:ETH_00041380"/>
<dbReference type="Proteomes" id="UP000030747">
    <property type="component" value="Unassembled WGS sequence"/>
</dbReference>
<sequence length="64" mass="7558">WPADEGPPQQQQQQQQQQKQYGLISPPKPSAPDRRLRFWTRTEEALLLEGVKRFGKGSWREIQQ</sequence>
<feature type="non-terminal residue" evidence="4">
    <location>
        <position position="64"/>
    </location>
</feature>
<feature type="non-terminal residue" evidence="4">
    <location>
        <position position="1"/>
    </location>
</feature>
<dbReference type="SUPFAM" id="SSF46689">
    <property type="entry name" value="Homeodomain-like"/>
    <property type="match status" value="1"/>
</dbReference>
<protein>
    <submittedName>
        <fullName evidence="4">Uncharacterized protein</fullName>
    </submittedName>
</protein>
<dbReference type="PROSITE" id="PS51294">
    <property type="entry name" value="HTH_MYB"/>
    <property type="match status" value="1"/>
</dbReference>
<evidence type="ECO:0000259" key="2">
    <source>
        <dbReference type="PROSITE" id="PS50090"/>
    </source>
</evidence>
<proteinExistence type="predicted"/>
<keyword evidence="5" id="KW-1185">Reference proteome</keyword>
<feature type="domain" description="Myb-like" evidence="2">
    <location>
        <begin position="31"/>
        <end position="64"/>
    </location>
</feature>
<reference evidence="4" key="2">
    <citation type="submission" date="2013-10" db="EMBL/GenBank/DDBJ databases">
        <authorList>
            <person name="Aslett M."/>
        </authorList>
    </citation>
    <scope>NUCLEOTIDE SEQUENCE [LARGE SCALE GENOMIC DNA]</scope>
    <source>
        <strain evidence="4">Houghton</strain>
    </source>
</reference>
<dbReference type="RefSeq" id="XP_013235606.1">
    <property type="nucleotide sequence ID" value="XM_013380152.1"/>
</dbReference>
<dbReference type="InterPro" id="IPR009057">
    <property type="entry name" value="Homeodomain-like_sf"/>
</dbReference>
<evidence type="ECO:0000259" key="3">
    <source>
        <dbReference type="PROSITE" id="PS51294"/>
    </source>
</evidence>
<organism evidence="4 5">
    <name type="scientific">Eimeria tenella</name>
    <name type="common">Coccidian parasite</name>
    <dbReference type="NCBI Taxonomy" id="5802"/>
    <lineage>
        <taxon>Eukaryota</taxon>
        <taxon>Sar</taxon>
        <taxon>Alveolata</taxon>
        <taxon>Apicomplexa</taxon>
        <taxon>Conoidasida</taxon>
        <taxon>Coccidia</taxon>
        <taxon>Eucoccidiorida</taxon>
        <taxon>Eimeriorina</taxon>
        <taxon>Eimeriidae</taxon>
        <taxon>Eimeria</taxon>
    </lineage>
</organism>
<gene>
    <name evidence="4" type="ORF">ETH_00041380</name>
</gene>
<dbReference type="Gene3D" id="1.10.10.60">
    <property type="entry name" value="Homeodomain-like"/>
    <property type="match status" value="1"/>
</dbReference>
<dbReference type="OrthoDB" id="349332at2759"/>
<evidence type="ECO:0000256" key="1">
    <source>
        <dbReference type="SAM" id="MobiDB-lite"/>
    </source>
</evidence>
<dbReference type="EMBL" id="HG677741">
    <property type="protein sequence ID" value="CDJ44859.1"/>
    <property type="molecule type" value="Genomic_DNA"/>
</dbReference>
<feature type="compositionally biased region" description="Low complexity" evidence="1">
    <location>
        <begin position="9"/>
        <end position="20"/>
    </location>
</feature>
<feature type="domain" description="HTH myb-type" evidence="3">
    <location>
        <begin position="31"/>
        <end position="64"/>
    </location>
</feature>
<dbReference type="InterPro" id="IPR017930">
    <property type="entry name" value="Myb_dom"/>
</dbReference>
<evidence type="ECO:0000313" key="4">
    <source>
        <dbReference type="EMBL" id="CDJ44859.1"/>
    </source>
</evidence>
<dbReference type="CDD" id="cd11660">
    <property type="entry name" value="SANT_TRF"/>
    <property type="match status" value="1"/>
</dbReference>